<evidence type="ECO:0000256" key="1">
    <source>
        <dbReference type="SAM" id="SignalP"/>
    </source>
</evidence>
<gene>
    <name evidence="3" type="ORF">GBAR_LOCUS18776</name>
</gene>
<keyword evidence="4" id="KW-1185">Reference proteome</keyword>
<proteinExistence type="predicted"/>
<accession>A0AA35SQ82</accession>
<evidence type="ECO:0000313" key="4">
    <source>
        <dbReference type="Proteomes" id="UP001174909"/>
    </source>
</evidence>
<organism evidence="3 4">
    <name type="scientific">Geodia barretti</name>
    <name type="common">Barrett's horny sponge</name>
    <dbReference type="NCBI Taxonomy" id="519541"/>
    <lineage>
        <taxon>Eukaryota</taxon>
        <taxon>Metazoa</taxon>
        <taxon>Porifera</taxon>
        <taxon>Demospongiae</taxon>
        <taxon>Heteroscleromorpha</taxon>
        <taxon>Tetractinellida</taxon>
        <taxon>Astrophorina</taxon>
        <taxon>Geodiidae</taxon>
        <taxon>Geodia</taxon>
    </lineage>
</organism>
<reference evidence="3" key="1">
    <citation type="submission" date="2023-03" db="EMBL/GenBank/DDBJ databases">
        <authorList>
            <person name="Steffen K."/>
            <person name="Cardenas P."/>
        </authorList>
    </citation>
    <scope>NUCLEOTIDE SEQUENCE</scope>
</reference>
<evidence type="ECO:0000313" key="3">
    <source>
        <dbReference type="EMBL" id="CAI8033292.1"/>
    </source>
</evidence>
<dbReference type="AlphaFoldDB" id="A0AA35SQ82"/>
<feature type="domain" description="NIDO" evidence="2">
    <location>
        <begin position="59"/>
        <end position="162"/>
    </location>
</feature>
<dbReference type="EMBL" id="CASHTH010002655">
    <property type="protein sequence ID" value="CAI8033292.1"/>
    <property type="molecule type" value="Genomic_DNA"/>
</dbReference>
<dbReference type="PANTHER" id="PTHR13802">
    <property type="entry name" value="MUCIN 4-RELATED"/>
    <property type="match status" value="1"/>
</dbReference>
<dbReference type="Proteomes" id="UP001174909">
    <property type="component" value="Unassembled WGS sequence"/>
</dbReference>
<dbReference type="InterPro" id="IPR003886">
    <property type="entry name" value="NIDO_dom"/>
</dbReference>
<dbReference type="InterPro" id="IPR051495">
    <property type="entry name" value="Epithelial_Barrier/Signaling"/>
</dbReference>
<sequence length="166" mass="18056">MKYCLLALSFAACLGVAITVEFYGTGECSDCSIVDDDGCSPTISLSPPIRFFGECYSYCTVSANGILEFRHEPSAADCSDILNHVENTTGNHTIIAVFYGDVDVEGVGGGSISYSQPVVTDGNSLERAKQQIQNLTQYKSFEPTYLIVGTWDRVGYYERKNDSVIA</sequence>
<feature type="signal peptide" evidence="1">
    <location>
        <begin position="1"/>
        <end position="19"/>
    </location>
</feature>
<comment type="caution">
    <text evidence="3">The sequence shown here is derived from an EMBL/GenBank/DDBJ whole genome shotgun (WGS) entry which is preliminary data.</text>
</comment>
<protein>
    <recommendedName>
        <fullName evidence="2">NIDO domain-containing protein</fullName>
    </recommendedName>
</protein>
<dbReference type="GO" id="GO:0007160">
    <property type="term" value="P:cell-matrix adhesion"/>
    <property type="evidence" value="ECO:0007669"/>
    <property type="project" value="InterPro"/>
</dbReference>
<dbReference type="PANTHER" id="PTHR13802:SF65">
    <property type="entry name" value="NIDOGEN"/>
    <property type="match status" value="1"/>
</dbReference>
<keyword evidence="1" id="KW-0732">Signal</keyword>
<name>A0AA35SQ82_GEOBA</name>
<feature type="chain" id="PRO_5041218400" description="NIDO domain-containing protein" evidence="1">
    <location>
        <begin position="20"/>
        <end position="166"/>
    </location>
</feature>
<dbReference type="Pfam" id="PF06119">
    <property type="entry name" value="NIDO"/>
    <property type="match status" value="1"/>
</dbReference>
<evidence type="ECO:0000259" key="2">
    <source>
        <dbReference type="Pfam" id="PF06119"/>
    </source>
</evidence>